<dbReference type="InterPro" id="IPR012292">
    <property type="entry name" value="Globin/Proto"/>
</dbReference>
<keyword evidence="7" id="KW-0408">Iron</keyword>
<dbReference type="EMBL" id="CP031305">
    <property type="protein sequence ID" value="QCC54336.1"/>
    <property type="molecule type" value="Genomic_DNA"/>
</dbReference>
<keyword evidence="3" id="KW-0813">Transport</keyword>
<dbReference type="InterPro" id="IPR001486">
    <property type="entry name" value="Hemoglobin_trunc"/>
</dbReference>
<organism evidence="8 9">
    <name type="scientific">Natronorubrum bangense</name>
    <dbReference type="NCBI Taxonomy" id="61858"/>
    <lineage>
        <taxon>Archaea</taxon>
        <taxon>Methanobacteriati</taxon>
        <taxon>Methanobacteriota</taxon>
        <taxon>Stenosarchaea group</taxon>
        <taxon>Halobacteria</taxon>
        <taxon>Halobacteriales</taxon>
        <taxon>Natrialbaceae</taxon>
        <taxon>Natronorubrum</taxon>
    </lineage>
</organism>
<accession>A0A4D6HM51</accession>
<reference evidence="8 9" key="1">
    <citation type="journal article" date="2019" name="Nat. Commun.">
        <title>A new type of DNA phosphorothioation-based antiviral system in archaea.</title>
        <authorList>
            <person name="Xiong L."/>
            <person name="Liu S."/>
            <person name="Chen S."/>
            <person name="Xiao Y."/>
            <person name="Zhu B."/>
            <person name="Gao Y."/>
            <person name="Zhang Y."/>
            <person name="Chen B."/>
            <person name="Luo J."/>
            <person name="Deng Z."/>
            <person name="Chen X."/>
            <person name="Wang L."/>
            <person name="Chen S."/>
        </authorList>
    </citation>
    <scope>NUCLEOTIDE SEQUENCE [LARGE SCALE GENOMIC DNA]</scope>
    <source>
        <strain evidence="8 9">JCM 10635</strain>
    </source>
</reference>
<dbReference type="InterPro" id="IPR016339">
    <property type="entry name" value="Hemoglobin_trunc_I"/>
</dbReference>
<dbReference type="PIRSF" id="PIRSF002030">
    <property type="entry name" value="Globin_Protozoa/Cyanobacteria"/>
    <property type="match status" value="1"/>
</dbReference>
<dbReference type="GeneID" id="39851079"/>
<dbReference type="GO" id="GO:0020037">
    <property type="term" value="F:heme binding"/>
    <property type="evidence" value="ECO:0007669"/>
    <property type="project" value="InterPro"/>
</dbReference>
<dbReference type="InterPro" id="IPR019795">
    <property type="entry name" value="Globin_bac-like_CS"/>
</dbReference>
<evidence type="ECO:0000256" key="1">
    <source>
        <dbReference type="ARBA" id="ARBA00001971"/>
    </source>
</evidence>
<evidence type="ECO:0000313" key="8">
    <source>
        <dbReference type="EMBL" id="QCC54336.1"/>
    </source>
</evidence>
<dbReference type="GO" id="GO:0046872">
    <property type="term" value="F:metal ion binding"/>
    <property type="evidence" value="ECO:0007669"/>
    <property type="project" value="UniProtKB-KW"/>
</dbReference>
<evidence type="ECO:0000256" key="3">
    <source>
        <dbReference type="ARBA" id="ARBA00022448"/>
    </source>
</evidence>
<comment type="similarity">
    <text evidence="2">Belongs to the truncated hemoglobin family. Group I subfamily.</text>
</comment>
<dbReference type="KEGG" id="nbg:DV706_07440"/>
<dbReference type="SUPFAM" id="SSF46458">
    <property type="entry name" value="Globin-like"/>
    <property type="match status" value="1"/>
</dbReference>
<evidence type="ECO:0000256" key="2">
    <source>
        <dbReference type="ARBA" id="ARBA00009660"/>
    </source>
</evidence>
<dbReference type="RefSeq" id="WP_006065252.1">
    <property type="nucleotide sequence ID" value="NZ_CP031305.1"/>
</dbReference>
<evidence type="ECO:0000256" key="4">
    <source>
        <dbReference type="ARBA" id="ARBA00022617"/>
    </source>
</evidence>
<sequence length="121" mass="13240">MSNTLYDRLGGQEAIAAVVDRFYDRVVADERVAHYFNDVDMQRQQAHQTQFLSAVAGGPVDYTGADMAAAHDGLEITKPDFDAIVTHLESTLEEFEIDADDRDTVLAAVGEYEDAIVTATA</sequence>
<dbReference type="Proteomes" id="UP000296822">
    <property type="component" value="Chromosome"/>
</dbReference>
<dbReference type="Pfam" id="PF01152">
    <property type="entry name" value="Bac_globin"/>
    <property type="match status" value="1"/>
</dbReference>
<proteinExistence type="inferred from homology"/>
<keyword evidence="4" id="KW-0349">Heme</keyword>
<dbReference type="InterPro" id="IPR009050">
    <property type="entry name" value="Globin-like_sf"/>
</dbReference>
<dbReference type="Gene3D" id="1.10.490.10">
    <property type="entry name" value="Globins"/>
    <property type="match status" value="1"/>
</dbReference>
<protein>
    <submittedName>
        <fullName evidence="8">Group 1 truncated hemoglobin</fullName>
    </submittedName>
</protein>
<dbReference type="AlphaFoldDB" id="A0A4D6HM51"/>
<evidence type="ECO:0000256" key="6">
    <source>
        <dbReference type="ARBA" id="ARBA00022723"/>
    </source>
</evidence>
<gene>
    <name evidence="8" type="ORF">DV706_07440</name>
</gene>
<comment type="cofactor">
    <cofactor evidence="1">
        <name>heme</name>
        <dbReference type="ChEBI" id="CHEBI:30413"/>
    </cofactor>
</comment>
<dbReference type="PROSITE" id="PS01213">
    <property type="entry name" value="GLOBIN_FAM_2"/>
    <property type="match status" value="1"/>
</dbReference>
<keyword evidence="6" id="KW-0479">Metal-binding</keyword>
<evidence type="ECO:0000256" key="5">
    <source>
        <dbReference type="ARBA" id="ARBA00022621"/>
    </source>
</evidence>
<evidence type="ECO:0000256" key="7">
    <source>
        <dbReference type="ARBA" id="ARBA00023004"/>
    </source>
</evidence>
<name>A0A4D6HM51_9EURY</name>
<dbReference type="GO" id="GO:0005344">
    <property type="term" value="F:oxygen carrier activity"/>
    <property type="evidence" value="ECO:0007669"/>
    <property type="project" value="UniProtKB-KW"/>
</dbReference>
<evidence type="ECO:0000313" key="9">
    <source>
        <dbReference type="Proteomes" id="UP000296822"/>
    </source>
</evidence>
<keyword evidence="5" id="KW-0561">Oxygen transport</keyword>
<dbReference type="CDD" id="cd00454">
    <property type="entry name" value="TrHb1_N"/>
    <property type="match status" value="1"/>
</dbReference>
<dbReference type="GO" id="GO:0019825">
    <property type="term" value="F:oxygen binding"/>
    <property type="evidence" value="ECO:0007669"/>
    <property type="project" value="InterPro"/>
</dbReference>